<dbReference type="Pfam" id="PF13470">
    <property type="entry name" value="PIN_3"/>
    <property type="match status" value="1"/>
</dbReference>
<reference evidence="2 3" key="1">
    <citation type="submission" date="2018-03" db="EMBL/GenBank/DDBJ databases">
        <title>The ancient ancestry and fast evolution of plastids.</title>
        <authorList>
            <person name="Moore K.R."/>
            <person name="Magnabosco C."/>
            <person name="Momper L."/>
            <person name="Gold D.A."/>
            <person name="Bosak T."/>
            <person name="Fournier G.P."/>
        </authorList>
    </citation>
    <scope>NUCLEOTIDE SEQUENCE [LARGE SCALE GENOMIC DNA]</scope>
    <source>
        <strain evidence="2 3">CCALA 016</strain>
    </source>
</reference>
<proteinExistence type="predicted"/>
<reference evidence="2 3" key="2">
    <citation type="submission" date="2018-03" db="EMBL/GenBank/DDBJ databases">
        <authorList>
            <person name="Keele B.F."/>
        </authorList>
    </citation>
    <scope>NUCLEOTIDE SEQUENCE [LARGE SCALE GENOMIC DNA]</scope>
    <source>
        <strain evidence="2 3">CCALA 016</strain>
    </source>
</reference>
<comment type="caution">
    <text evidence="2">The sequence shown here is derived from an EMBL/GenBank/DDBJ whole genome shotgun (WGS) entry which is preliminary data.</text>
</comment>
<keyword evidence="3" id="KW-1185">Reference proteome</keyword>
<evidence type="ECO:0000313" key="3">
    <source>
        <dbReference type="Proteomes" id="UP000239001"/>
    </source>
</evidence>
<dbReference type="AlphaFoldDB" id="A0A2T1LTP6"/>
<evidence type="ECO:0000259" key="1">
    <source>
        <dbReference type="Pfam" id="PF13470"/>
    </source>
</evidence>
<sequence>MVNPKKDKLRVILDTSVIISANYRSEVFSSPSIIWQAFLNEAFTLVISSQNAKYYKFNIENASE</sequence>
<feature type="domain" description="PIN" evidence="1">
    <location>
        <begin position="10"/>
        <end position="56"/>
    </location>
</feature>
<dbReference type="EMBL" id="PXOH01000026">
    <property type="protein sequence ID" value="PSF34473.1"/>
    <property type="molecule type" value="Genomic_DNA"/>
</dbReference>
<dbReference type="Proteomes" id="UP000239001">
    <property type="component" value="Unassembled WGS sequence"/>
</dbReference>
<protein>
    <recommendedName>
        <fullName evidence="1">PIN domain-containing protein</fullName>
    </recommendedName>
</protein>
<name>A0A2T1LTP6_9CHRO</name>
<dbReference type="InterPro" id="IPR002716">
    <property type="entry name" value="PIN_dom"/>
</dbReference>
<dbReference type="RefSeq" id="WP_106458456.1">
    <property type="nucleotide sequence ID" value="NZ_PXOH01000026.1"/>
</dbReference>
<evidence type="ECO:0000313" key="2">
    <source>
        <dbReference type="EMBL" id="PSF34473.1"/>
    </source>
</evidence>
<gene>
    <name evidence="2" type="ORF">C7H19_18770</name>
</gene>
<organism evidence="2 3">
    <name type="scientific">Aphanothece hegewaldii CCALA 016</name>
    <dbReference type="NCBI Taxonomy" id="2107694"/>
    <lineage>
        <taxon>Bacteria</taxon>
        <taxon>Bacillati</taxon>
        <taxon>Cyanobacteriota</taxon>
        <taxon>Cyanophyceae</taxon>
        <taxon>Oscillatoriophycideae</taxon>
        <taxon>Chroococcales</taxon>
        <taxon>Aphanothecaceae</taxon>
        <taxon>Aphanothece</taxon>
    </lineage>
</organism>
<accession>A0A2T1LTP6</accession>